<dbReference type="AlphaFoldDB" id="A0A1E3Q9S4"/>
<dbReference type="Gene3D" id="1.50.10.10">
    <property type="match status" value="1"/>
</dbReference>
<keyword evidence="16" id="KW-1185">Reference proteome</keyword>
<dbReference type="GO" id="GO:0004571">
    <property type="term" value="F:mannosyl-oligosaccharide 1,2-alpha-mannosidase activity"/>
    <property type="evidence" value="ECO:0007669"/>
    <property type="project" value="UniProtKB-EC"/>
</dbReference>
<feature type="binding site" evidence="11">
    <location>
        <position position="611"/>
    </location>
    <ligand>
        <name>Ca(2+)</name>
        <dbReference type="ChEBI" id="CHEBI:29108"/>
    </ligand>
</feature>
<feature type="active site" description="Proton donor" evidence="10">
    <location>
        <position position="238"/>
    </location>
</feature>
<keyword evidence="4 11" id="KW-0479">Metal-binding</keyword>
<dbReference type="InterPro" id="IPR012341">
    <property type="entry name" value="6hp_glycosidase-like_sf"/>
</dbReference>
<evidence type="ECO:0000256" key="11">
    <source>
        <dbReference type="PIRSR" id="PIRSR601382-2"/>
    </source>
</evidence>
<dbReference type="STRING" id="675824.A0A1E3Q9S4"/>
<accession>A0A1E3Q9S4</accession>
<evidence type="ECO:0000256" key="2">
    <source>
        <dbReference type="ARBA" id="ARBA00004922"/>
    </source>
</evidence>
<keyword evidence="13" id="KW-0326">Glycosidase</keyword>
<comment type="cofactor">
    <cofactor evidence="1 11">
        <name>Ca(2+)</name>
        <dbReference type="ChEBI" id="CHEBI:29108"/>
    </cofactor>
</comment>
<evidence type="ECO:0000256" key="1">
    <source>
        <dbReference type="ARBA" id="ARBA00001913"/>
    </source>
</evidence>
<keyword evidence="5 13" id="KW-0378">Hydrolase</keyword>
<feature type="active site" description="Proton donor" evidence="10">
    <location>
        <position position="494"/>
    </location>
</feature>
<comment type="similarity">
    <text evidence="3 13">Belongs to the glycosyl hydrolase 47 family.</text>
</comment>
<protein>
    <recommendedName>
        <fullName evidence="13">alpha-1,2-Mannosidase</fullName>
        <ecNumber evidence="13">3.2.1.-</ecNumber>
    </recommendedName>
</protein>
<keyword evidence="14" id="KW-0812">Transmembrane</keyword>
<keyword evidence="6 11" id="KW-0106">Calcium</keyword>
<dbReference type="Proteomes" id="UP000094385">
    <property type="component" value="Unassembled WGS sequence"/>
</dbReference>
<evidence type="ECO:0000256" key="10">
    <source>
        <dbReference type="PIRSR" id="PIRSR601382-1"/>
    </source>
</evidence>
<organism evidence="15 16">
    <name type="scientific">Lipomyces starkeyi NRRL Y-11557</name>
    <dbReference type="NCBI Taxonomy" id="675824"/>
    <lineage>
        <taxon>Eukaryota</taxon>
        <taxon>Fungi</taxon>
        <taxon>Dikarya</taxon>
        <taxon>Ascomycota</taxon>
        <taxon>Saccharomycotina</taxon>
        <taxon>Lipomycetes</taxon>
        <taxon>Lipomycetales</taxon>
        <taxon>Lipomycetaceae</taxon>
        <taxon>Lipomyces</taxon>
    </lineage>
</organism>
<dbReference type="GO" id="GO:0005509">
    <property type="term" value="F:calcium ion binding"/>
    <property type="evidence" value="ECO:0007669"/>
    <property type="project" value="InterPro"/>
</dbReference>
<dbReference type="GO" id="GO:0005975">
    <property type="term" value="P:carbohydrate metabolic process"/>
    <property type="evidence" value="ECO:0007669"/>
    <property type="project" value="InterPro"/>
</dbReference>
<evidence type="ECO:0000313" key="16">
    <source>
        <dbReference type="Proteomes" id="UP000094385"/>
    </source>
</evidence>
<comment type="pathway">
    <text evidence="2">Protein modification; protein glycosylation.</text>
</comment>
<evidence type="ECO:0000256" key="14">
    <source>
        <dbReference type="SAM" id="Phobius"/>
    </source>
</evidence>
<dbReference type="EC" id="3.2.1.-" evidence="13"/>
<dbReference type="PANTHER" id="PTHR11742">
    <property type="entry name" value="MANNOSYL-OLIGOSACCHARIDE ALPHA-1,2-MANNOSIDASE-RELATED"/>
    <property type="match status" value="1"/>
</dbReference>
<feature type="active site" evidence="10">
    <location>
        <position position="522"/>
    </location>
</feature>
<keyword evidence="7 12" id="KW-1015">Disulfide bond</keyword>
<sequence>MLNYVGTPVPNSVDHAPIIAPREESHWRHHTRIRTSYGQIRTMSFSVQQNAPDFSSTARSVEEYVWTARGAGFTGTGRGRHRANDSDLPLYKDKPLQQSFSQRNKRTRSIWITTGIVFGVVVYMLYRILSSANYAGKSFWFIGSTGRRGKIWKDRQNQVKEAFLESWNGYEKYAFGKDIYRPVAKTSRNMAPEGMGWIIVDCLDTMMIMNLEEPLQHAREWVANNLTYDQDYEVNTFETTIRMLGGLLSAHYLSGYDDMYLEKAVDLANRLLPAFDSATGIPYASVNLRTGKGVPSHDDGGASSTAEATSLQLEFKYVSKLTGEALYWEKAEKVIEVIDRGKAVDGLVPIFIMPETGGFRGNQIRLGSRGDSYYEYLLKQYLQTNSKEGVYRQMYDESMAGVKKRLMQKSLPSGLTYVAELDHGIDGALSPKMDHLVCFLPGNLALGSTGGYPLHIAQRTSWTITQASDMKLAKDLARTCYEMYRVTKTGIAPEIVYFNTDTKGTEDISIKWQDSHNLQRPETVESLFIMWRITKDPIYREWGWEIFEAFRKYAHLPDGTGYTCLESVNEVPPRPRDNMESFWMAETLKYLYLLFEDDDSILPLEKVVFNTEAHPMPKFNMEPLFKTGWTRGQWTMGIDP</sequence>
<name>A0A1E3Q9S4_LIPST</name>
<keyword evidence="14" id="KW-1133">Transmembrane helix</keyword>
<feature type="active site" evidence="10">
    <location>
        <position position="371"/>
    </location>
</feature>
<dbReference type="GO" id="GO:0016020">
    <property type="term" value="C:membrane"/>
    <property type="evidence" value="ECO:0007669"/>
    <property type="project" value="InterPro"/>
</dbReference>
<dbReference type="EMBL" id="KV454292">
    <property type="protein sequence ID" value="ODQ74449.1"/>
    <property type="molecule type" value="Genomic_DNA"/>
</dbReference>
<evidence type="ECO:0000256" key="4">
    <source>
        <dbReference type="ARBA" id="ARBA00022723"/>
    </source>
</evidence>
<reference evidence="15 16" key="1">
    <citation type="journal article" date="2016" name="Proc. Natl. Acad. Sci. U.S.A.">
        <title>Comparative genomics of biotechnologically important yeasts.</title>
        <authorList>
            <person name="Riley R."/>
            <person name="Haridas S."/>
            <person name="Wolfe K.H."/>
            <person name="Lopes M.R."/>
            <person name="Hittinger C.T."/>
            <person name="Goeker M."/>
            <person name="Salamov A.A."/>
            <person name="Wisecaver J.H."/>
            <person name="Long T.M."/>
            <person name="Calvey C.H."/>
            <person name="Aerts A.L."/>
            <person name="Barry K.W."/>
            <person name="Choi C."/>
            <person name="Clum A."/>
            <person name="Coughlan A.Y."/>
            <person name="Deshpande S."/>
            <person name="Douglass A.P."/>
            <person name="Hanson S.J."/>
            <person name="Klenk H.-P."/>
            <person name="LaButti K.M."/>
            <person name="Lapidus A."/>
            <person name="Lindquist E.A."/>
            <person name="Lipzen A.M."/>
            <person name="Meier-Kolthoff J.P."/>
            <person name="Ohm R.A."/>
            <person name="Otillar R.P."/>
            <person name="Pangilinan J.L."/>
            <person name="Peng Y."/>
            <person name="Rokas A."/>
            <person name="Rosa C.A."/>
            <person name="Scheuner C."/>
            <person name="Sibirny A.A."/>
            <person name="Slot J.C."/>
            <person name="Stielow J.B."/>
            <person name="Sun H."/>
            <person name="Kurtzman C.P."/>
            <person name="Blackwell M."/>
            <person name="Grigoriev I.V."/>
            <person name="Jeffries T.W."/>
        </authorList>
    </citation>
    <scope>NUCLEOTIDE SEQUENCE [LARGE SCALE GENOMIC DNA]</scope>
    <source>
        <strain evidence="15 16">NRRL Y-11557</strain>
    </source>
</reference>
<dbReference type="GO" id="GO:0036503">
    <property type="term" value="P:ERAD pathway"/>
    <property type="evidence" value="ECO:0007669"/>
    <property type="project" value="UniProtKB-ARBA"/>
</dbReference>
<proteinExistence type="inferred from homology"/>
<gene>
    <name evidence="15" type="ORF">LIPSTDRAFT_70086</name>
</gene>
<dbReference type="InterPro" id="IPR036026">
    <property type="entry name" value="Seven-hairpin_glycosidases"/>
</dbReference>
<evidence type="ECO:0000256" key="6">
    <source>
        <dbReference type="ARBA" id="ARBA00022837"/>
    </source>
</evidence>
<comment type="catalytic activity">
    <reaction evidence="9">
        <text>N(4)-(alpha-D-Man-(1-&gt;2)-alpha-D-Man-(1-&gt;2)-alpha-D-Man-(1-&gt;3)-[alpha-D-Man-(1-&gt;2)-alpha-D-Man-(1-&gt;3)-[alpha-D-Man-(1-&gt;2)-alpha-D-Man-(1-&gt;6)]-alpha-D-Man-(1-&gt;6)]-beta-D-Man-(1-&gt;4)-beta-D-GlcNAc-(1-&gt;4)-beta-D-GlcNAc)-L-asparaginyl-[protein] (N-glucan mannose isomer 9A1,2,3B1,2,3) + 4 H2O = N(4)-(alpha-D-Man-(1-&gt;3)-[alpha-D-Man-(1-&gt;3)-[alpha-D-Man-(1-&gt;6)]-alpha-D-Man-(1-&gt;6)]-beta-D-Man-(1-&gt;4)-beta-D-GlcNAc-(1-&gt;4)-beta-D-GlcNAc)-L-asparaginyl-[protein] (N-glucan mannose isomer 5A1,2) + 4 beta-D-mannose</text>
        <dbReference type="Rhea" id="RHEA:56008"/>
        <dbReference type="Rhea" id="RHEA-COMP:14356"/>
        <dbReference type="Rhea" id="RHEA-COMP:14367"/>
        <dbReference type="ChEBI" id="CHEBI:15377"/>
        <dbReference type="ChEBI" id="CHEBI:28563"/>
        <dbReference type="ChEBI" id="CHEBI:59087"/>
        <dbReference type="ChEBI" id="CHEBI:139493"/>
        <dbReference type="EC" id="3.2.1.113"/>
    </reaction>
</comment>
<evidence type="ECO:0000256" key="13">
    <source>
        <dbReference type="RuleBase" id="RU361193"/>
    </source>
</evidence>
<dbReference type="InterPro" id="IPR050749">
    <property type="entry name" value="Glycosyl_Hydrolase_47"/>
</dbReference>
<comment type="catalytic activity">
    <reaction evidence="8">
        <text>N(4)-(alpha-D-Man-(1-&gt;2)-alpha-D-Man-(1-&gt;2)-alpha-D-Man-(1-&gt;3)-[alpha-D-Man-(1-&gt;3)-[alpha-D-Man-(1-&gt;2)-alpha-D-Man-(1-&gt;6)]-alpha-D-Man-(1-&gt;6)]-beta-D-Man-(1-&gt;4)-beta-D-GlcNAc-(1-&gt;4)-beta-D-GlcNAc)-L-asparaginyl-[protein] (N-glucan mannose isomer 8A1,2,3B1,3) + 3 H2O = N(4)-(alpha-D-Man-(1-&gt;3)-[alpha-D-Man-(1-&gt;3)-[alpha-D-Man-(1-&gt;6)]-alpha-D-Man-(1-&gt;6)]-beta-D-Man-(1-&gt;4)-beta-D-GlcNAc-(1-&gt;4)-beta-D-GlcNAc)-L-asparaginyl-[protein] (N-glucan mannose isomer 5A1,2) + 3 beta-D-mannose</text>
        <dbReference type="Rhea" id="RHEA:56028"/>
        <dbReference type="Rhea" id="RHEA-COMP:14358"/>
        <dbReference type="Rhea" id="RHEA-COMP:14367"/>
        <dbReference type="ChEBI" id="CHEBI:15377"/>
        <dbReference type="ChEBI" id="CHEBI:28563"/>
        <dbReference type="ChEBI" id="CHEBI:59087"/>
        <dbReference type="ChEBI" id="CHEBI:60628"/>
        <dbReference type="EC" id="3.2.1.113"/>
    </reaction>
</comment>
<evidence type="ECO:0000256" key="3">
    <source>
        <dbReference type="ARBA" id="ARBA00007658"/>
    </source>
</evidence>
<evidence type="ECO:0000313" key="15">
    <source>
        <dbReference type="EMBL" id="ODQ74449.1"/>
    </source>
</evidence>
<feature type="disulfide bond" evidence="12">
    <location>
        <begin position="438"/>
        <end position="480"/>
    </location>
</feature>
<evidence type="ECO:0000256" key="5">
    <source>
        <dbReference type="ARBA" id="ARBA00022801"/>
    </source>
</evidence>
<feature type="transmembrane region" description="Helical" evidence="14">
    <location>
        <begin position="110"/>
        <end position="129"/>
    </location>
</feature>
<evidence type="ECO:0000256" key="8">
    <source>
        <dbReference type="ARBA" id="ARBA00047669"/>
    </source>
</evidence>
<dbReference type="SUPFAM" id="SSF48225">
    <property type="entry name" value="Seven-hairpin glycosidases"/>
    <property type="match status" value="1"/>
</dbReference>
<dbReference type="Pfam" id="PF01532">
    <property type="entry name" value="Glyco_hydro_47"/>
    <property type="match status" value="1"/>
</dbReference>
<dbReference type="GO" id="GO:0005783">
    <property type="term" value="C:endoplasmic reticulum"/>
    <property type="evidence" value="ECO:0007669"/>
    <property type="project" value="TreeGrafter"/>
</dbReference>
<evidence type="ECO:0000256" key="9">
    <source>
        <dbReference type="ARBA" id="ARBA00048605"/>
    </source>
</evidence>
<dbReference type="PRINTS" id="PR00747">
    <property type="entry name" value="GLYHDRLASE47"/>
</dbReference>
<dbReference type="OrthoDB" id="8118055at2759"/>
<dbReference type="InterPro" id="IPR001382">
    <property type="entry name" value="Glyco_hydro_47"/>
</dbReference>
<evidence type="ECO:0000256" key="12">
    <source>
        <dbReference type="PIRSR" id="PIRSR601382-3"/>
    </source>
</evidence>
<dbReference type="PANTHER" id="PTHR11742:SF55">
    <property type="entry name" value="ENDOPLASMIC RETICULUM MANNOSYL-OLIGOSACCHARIDE 1,2-ALPHA-MANNOSIDASE"/>
    <property type="match status" value="1"/>
</dbReference>
<keyword evidence="14" id="KW-0472">Membrane</keyword>
<evidence type="ECO:0000256" key="7">
    <source>
        <dbReference type="ARBA" id="ARBA00023157"/>
    </source>
</evidence>